<protein>
    <submittedName>
        <fullName evidence="3">Uncharacterized protein</fullName>
    </submittedName>
</protein>
<dbReference type="PANTHER" id="PTHR38110:SF1">
    <property type="entry name" value="THIOESTERASE DOMAIN-CONTAINING PROTEIN"/>
    <property type="match status" value="1"/>
</dbReference>
<dbReference type="Proteomes" id="UP000240883">
    <property type="component" value="Unassembled WGS sequence"/>
</dbReference>
<reference evidence="3 4" key="1">
    <citation type="journal article" date="2018" name="Front. Microbiol.">
        <title>Genome-Wide Analysis of Corynespora cassiicola Leaf Fall Disease Putative Effectors.</title>
        <authorList>
            <person name="Lopez D."/>
            <person name="Ribeiro S."/>
            <person name="Label P."/>
            <person name="Fumanal B."/>
            <person name="Venisse J.S."/>
            <person name="Kohler A."/>
            <person name="de Oliveira R.R."/>
            <person name="Labutti K."/>
            <person name="Lipzen A."/>
            <person name="Lail K."/>
            <person name="Bauer D."/>
            <person name="Ohm R.A."/>
            <person name="Barry K.W."/>
            <person name="Spatafora J."/>
            <person name="Grigoriev I.V."/>
            <person name="Martin F.M."/>
            <person name="Pujade-Renaud V."/>
        </authorList>
    </citation>
    <scope>NUCLEOTIDE SEQUENCE [LARGE SCALE GENOMIC DNA]</scope>
    <source>
        <strain evidence="3 4">Philippines</strain>
    </source>
</reference>
<dbReference type="STRING" id="1448308.A0A2T2NKS7"/>
<gene>
    <name evidence="3" type="ORF">BS50DRAFT_528195</name>
</gene>
<organism evidence="3 4">
    <name type="scientific">Corynespora cassiicola Philippines</name>
    <dbReference type="NCBI Taxonomy" id="1448308"/>
    <lineage>
        <taxon>Eukaryota</taxon>
        <taxon>Fungi</taxon>
        <taxon>Dikarya</taxon>
        <taxon>Ascomycota</taxon>
        <taxon>Pezizomycotina</taxon>
        <taxon>Dothideomycetes</taxon>
        <taxon>Pleosporomycetidae</taxon>
        <taxon>Pleosporales</taxon>
        <taxon>Corynesporascaceae</taxon>
        <taxon>Corynespora</taxon>
    </lineage>
</organism>
<dbReference type="SUPFAM" id="SSF54637">
    <property type="entry name" value="Thioesterase/thiol ester dehydrase-isomerase"/>
    <property type="match status" value="2"/>
</dbReference>
<accession>A0A2T2NKS7</accession>
<evidence type="ECO:0000259" key="1">
    <source>
        <dbReference type="Pfam" id="PF13622"/>
    </source>
</evidence>
<name>A0A2T2NKS7_CORCC</name>
<feature type="domain" description="Acyl-CoA thioesterase-like C-terminal" evidence="2">
    <location>
        <begin position="166"/>
        <end position="280"/>
    </location>
</feature>
<feature type="domain" description="Acyl-CoA thioesterase-like N-terminal HotDog" evidence="1">
    <location>
        <begin position="23"/>
        <end position="111"/>
    </location>
</feature>
<dbReference type="InterPro" id="IPR029069">
    <property type="entry name" value="HotDog_dom_sf"/>
</dbReference>
<dbReference type="InterPro" id="IPR049449">
    <property type="entry name" value="TesB_ACOT8-like_N"/>
</dbReference>
<dbReference type="AlphaFoldDB" id="A0A2T2NKS7"/>
<dbReference type="Gene3D" id="2.40.160.210">
    <property type="entry name" value="Acyl-CoA thioesterase, double hotdog domain"/>
    <property type="match status" value="1"/>
</dbReference>
<evidence type="ECO:0000259" key="2">
    <source>
        <dbReference type="Pfam" id="PF20789"/>
    </source>
</evidence>
<evidence type="ECO:0000313" key="4">
    <source>
        <dbReference type="Proteomes" id="UP000240883"/>
    </source>
</evidence>
<dbReference type="EMBL" id="KZ678137">
    <property type="protein sequence ID" value="PSN65658.1"/>
    <property type="molecule type" value="Genomic_DNA"/>
</dbReference>
<dbReference type="InterPro" id="IPR049450">
    <property type="entry name" value="ACOT8-like_C"/>
</dbReference>
<dbReference type="InterPro" id="IPR042171">
    <property type="entry name" value="Acyl-CoA_hotdog"/>
</dbReference>
<sequence>MASWTESTAVEKLDTSTYSCNLRDEWCIGSVPNGGYVTGCILQVVATHFETTLSKQNQPHTIALHVEFLRRTQVGPAIFKVENVKLGRQASVVHVHMSQEGREEVVAYVTNSNIDLEEGVSFDTEYKLSPAPPAVDLLKLECDTDINWKAEEKMPFSSFRKASNKVKFHFPRKGQAMMSLADEWLCFSDGSNFTNTSIGFVADMFPQIIESYRDQSQGPFWYPTLLLNLDIKKSLPPQGVKWLQVRVQMKRIKNGRMDLEVHVHDGDGDLVALSHHVGFVLSAARNTAERRKPDTKM</sequence>
<evidence type="ECO:0000313" key="3">
    <source>
        <dbReference type="EMBL" id="PSN65658.1"/>
    </source>
</evidence>
<dbReference type="PANTHER" id="PTHR38110">
    <property type="entry name" value="CHROMOSOME 23, WHOLE GENOME SHOTGUN SEQUENCE"/>
    <property type="match status" value="1"/>
</dbReference>
<dbReference type="Pfam" id="PF20789">
    <property type="entry name" value="4HBT_3C"/>
    <property type="match status" value="1"/>
</dbReference>
<proteinExistence type="predicted"/>
<dbReference type="InterPro" id="IPR052389">
    <property type="entry name" value="Sec_Metab_Biosynth-Assoc"/>
</dbReference>
<dbReference type="OrthoDB" id="2532955at2759"/>
<dbReference type="Pfam" id="PF13622">
    <property type="entry name" value="4HBT_3"/>
    <property type="match status" value="1"/>
</dbReference>
<keyword evidence="4" id="KW-1185">Reference proteome</keyword>